<sequence length="156" mass="17696">MSKIDYQTLLDNALKSVVKDALIHAQFNGLGDGAHFYITFKTRAPGVVLPDFLRIRYPDIMTIVLQYSYNNLHVSDKEFGVQLTFDGRPFFIRVPFSALVEFKDPSVDFMLSFHPKSANTAAADNDMELPLDEKAGTVPDKGRVVSLDEFRKHRKQ</sequence>
<dbReference type="SUPFAM" id="SSF101738">
    <property type="entry name" value="SspB-like"/>
    <property type="match status" value="1"/>
</dbReference>
<dbReference type="Gene3D" id="2.30.30.220">
    <property type="entry name" value="SspB-like"/>
    <property type="match status" value="1"/>
</dbReference>
<accession>A0A940IBP5</accession>
<reference evidence="1" key="1">
    <citation type="submission" date="2020-10" db="EMBL/GenBank/DDBJ databases">
        <authorList>
            <person name="Gilroy R."/>
        </authorList>
    </citation>
    <scope>NUCLEOTIDE SEQUENCE</scope>
    <source>
        <strain evidence="1">B1-16210</strain>
    </source>
</reference>
<dbReference type="Proteomes" id="UP000721442">
    <property type="component" value="Unassembled WGS sequence"/>
</dbReference>
<dbReference type="EMBL" id="JADINE010000002">
    <property type="protein sequence ID" value="MBO8406864.1"/>
    <property type="molecule type" value="Genomic_DNA"/>
</dbReference>
<proteinExistence type="predicted"/>
<evidence type="ECO:0000313" key="1">
    <source>
        <dbReference type="EMBL" id="MBO8406864.1"/>
    </source>
</evidence>
<evidence type="ECO:0008006" key="3">
    <source>
        <dbReference type="Google" id="ProtNLM"/>
    </source>
</evidence>
<reference evidence="1" key="2">
    <citation type="journal article" date="2021" name="PeerJ">
        <title>Extensive microbial diversity within the chicken gut microbiome revealed by metagenomics and culture.</title>
        <authorList>
            <person name="Gilroy R."/>
            <person name="Ravi A."/>
            <person name="Getino M."/>
            <person name="Pursley I."/>
            <person name="Horton D.L."/>
            <person name="Alikhan N.F."/>
            <person name="Baker D."/>
            <person name="Gharbi K."/>
            <person name="Hall N."/>
            <person name="Watson M."/>
            <person name="Adriaenssens E.M."/>
            <person name="Foster-Nyarko E."/>
            <person name="Jarju S."/>
            <person name="Secka A."/>
            <person name="Antonio M."/>
            <person name="Oren A."/>
            <person name="Chaudhuri R.R."/>
            <person name="La Ragione R."/>
            <person name="Hildebrand F."/>
            <person name="Pallen M.J."/>
        </authorList>
    </citation>
    <scope>NUCLEOTIDE SEQUENCE</scope>
    <source>
        <strain evidence="1">B1-16210</strain>
    </source>
</reference>
<dbReference type="InterPro" id="IPR007481">
    <property type="entry name" value="SspB"/>
</dbReference>
<name>A0A940IBP5_9PROT</name>
<organism evidence="1 2">
    <name type="scientific">Candidatus Enterousia excrementavium</name>
    <dbReference type="NCBI Taxonomy" id="2840789"/>
    <lineage>
        <taxon>Bacteria</taxon>
        <taxon>Pseudomonadati</taxon>
        <taxon>Pseudomonadota</taxon>
        <taxon>Alphaproteobacteria</taxon>
        <taxon>Candidatus Enterousia</taxon>
    </lineage>
</organism>
<comment type="caution">
    <text evidence="1">The sequence shown here is derived from an EMBL/GenBank/DDBJ whole genome shotgun (WGS) entry which is preliminary data.</text>
</comment>
<dbReference type="InterPro" id="IPR036760">
    <property type="entry name" value="SspB-like_sf"/>
</dbReference>
<evidence type="ECO:0000313" key="2">
    <source>
        <dbReference type="Proteomes" id="UP000721442"/>
    </source>
</evidence>
<dbReference type="Pfam" id="PF04386">
    <property type="entry name" value="SspB"/>
    <property type="match status" value="1"/>
</dbReference>
<protein>
    <recommendedName>
        <fullName evidence="3">Stringent starvation protein B</fullName>
    </recommendedName>
</protein>
<dbReference type="AlphaFoldDB" id="A0A940IBP5"/>
<gene>
    <name evidence="1" type="ORF">IAC77_00160</name>
</gene>